<dbReference type="Proteomes" id="UP000231371">
    <property type="component" value="Unassembled WGS sequence"/>
</dbReference>
<dbReference type="AlphaFoldDB" id="A0A2H0KF34"/>
<evidence type="ECO:0000313" key="1">
    <source>
        <dbReference type="EMBL" id="PIQ69835.1"/>
    </source>
</evidence>
<evidence type="ECO:0000313" key="2">
    <source>
        <dbReference type="Proteomes" id="UP000231371"/>
    </source>
</evidence>
<comment type="caution">
    <text evidence="1">The sequence shown here is derived from an EMBL/GenBank/DDBJ whole genome shotgun (WGS) entry which is preliminary data.</text>
</comment>
<proteinExistence type="predicted"/>
<organism evidence="1 2">
    <name type="scientific">Candidatus Shapirobacteria bacterium CG11_big_fil_rev_8_21_14_0_20_40_12</name>
    <dbReference type="NCBI Taxonomy" id="1974889"/>
    <lineage>
        <taxon>Bacteria</taxon>
        <taxon>Candidatus Shapironibacteriota</taxon>
    </lineage>
</organism>
<sequence length="107" mass="11886">MVGTNMDEDAVIEQLEELARGFGIEIRYEPIVIEEEAINVVGGLCKLRGEKILIINSKAPVRDKIQAFARALSNFDLDQIYIRPAIRALLDTAATTRKLMTVPNSAE</sequence>
<accession>A0A2H0KF34</accession>
<gene>
    <name evidence="1" type="ORF">COV89_03740</name>
</gene>
<name>A0A2H0KF34_9BACT</name>
<reference evidence="1 2" key="1">
    <citation type="submission" date="2017-09" db="EMBL/GenBank/DDBJ databases">
        <title>Depth-based differentiation of microbial function through sediment-hosted aquifers and enrichment of novel symbionts in the deep terrestrial subsurface.</title>
        <authorList>
            <person name="Probst A.J."/>
            <person name="Ladd B."/>
            <person name="Jarett J.K."/>
            <person name="Geller-Mcgrath D.E."/>
            <person name="Sieber C.M."/>
            <person name="Emerson J.B."/>
            <person name="Anantharaman K."/>
            <person name="Thomas B.C."/>
            <person name="Malmstrom R."/>
            <person name="Stieglmeier M."/>
            <person name="Klingl A."/>
            <person name="Woyke T."/>
            <person name="Ryan C.M."/>
            <person name="Banfield J.F."/>
        </authorList>
    </citation>
    <scope>NUCLEOTIDE SEQUENCE [LARGE SCALE GENOMIC DNA]</scope>
    <source>
        <strain evidence="1">CG11_big_fil_rev_8_21_14_0_20_40_12</strain>
    </source>
</reference>
<protein>
    <submittedName>
        <fullName evidence="1">Uncharacterized protein</fullName>
    </submittedName>
</protein>
<dbReference type="EMBL" id="PCVI01000060">
    <property type="protein sequence ID" value="PIQ69835.1"/>
    <property type="molecule type" value="Genomic_DNA"/>
</dbReference>